<keyword evidence="1" id="KW-0175">Coiled coil</keyword>
<evidence type="ECO:0000313" key="2">
    <source>
        <dbReference type="EMBL" id="ERM92888.1"/>
    </source>
</evidence>
<evidence type="ECO:0000313" key="3">
    <source>
        <dbReference type="Proteomes" id="UP000016856"/>
    </source>
</evidence>
<dbReference type="InterPro" id="IPR007060">
    <property type="entry name" value="FtsL/DivIC"/>
</dbReference>
<proteinExistence type="predicted"/>
<dbReference type="Proteomes" id="UP000016856">
    <property type="component" value="Unassembled WGS sequence"/>
</dbReference>
<evidence type="ECO:0000256" key="1">
    <source>
        <dbReference type="SAM" id="Coils"/>
    </source>
</evidence>
<comment type="caution">
    <text evidence="2">The sequence shown here is derived from an EMBL/GenBank/DDBJ whole genome shotgun (WGS) entry which is preliminary data.</text>
</comment>
<gene>
    <name evidence="2" type="ORF">O163_02370</name>
</gene>
<feature type="coiled-coil region" evidence="1">
    <location>
        <begin position="33"/>
        <end position="60"/>
    </location>
</feature>
<accession>U5CSG1</accession>
<dbReference type="Pfam" id="PF04977">
    <property type="entry name" value="DivIC"/>
    <property type="match status" value="1"/>
</dbReference>
<dbReference type="PATRIC" id="fig|1388761.3.peg.470"/>
<organism evidence="2 3">
    <name type="scientific">Caldanaerobacter subterraneus subsp. yonseiensis KB-1</name>
    <dbReference type="NCBI Taxonomy" id="1388761"/>
    <lineage>
        <taxon>Bacteria</taxon>
        <taxon>Bacillati</taxon>
        <taxon>Bacillota</taxon>
        <taxon>Clostridia</taxon>
        <taxon>Thermoanaerobacterales</taxon>
        <taxon>Thermoanaerobacteraceae</taxon>
        <taxon>Caldanaerobacter</taxon>
    </lineage>
</organism>
<reference evidence="2 3" key="1">
    <citation type="journal article" date="2013" name="Genome Announc.">
        <title>Draft Genome Sequence of an Anaerobic and Extremophilic Bacterium, Caldanaerobacter yonseiensis, Isolated from a Geothermal Hot Stream.</title>
        <authorList>
            <person name="Lee S.J."/>
            <person name="Lee Y.J."/>
            <person name="Park G.S."/>
            <person name="Kim B.C."/>
            <person name="Lee S.J."/>
            <person name="Shin J.H."/>
            <person name="Lee D.W."/>
        </authorList>
    </citation>
    <scope>NUCLEOTIDE SEQUENCE [LARGE SCALE GENOMIC DNA]</scope>
    <source>
        <strain evidence="2 3">KB-1</strain>
    </source>
</reference>
<sequence length="108" mass="12365">MERGREMKKLKKILLFGFIFYLAFTFLGQQLTLMRLDSKYKELKAKEAAVLKENESLKKTLEEVNSDSFIEREAREKLGLVKKGEIIYIDISKNKGGGGGEIEVKKSC</sequence>
<protein>
    <submittedName>
        <fullName evidence="2">Septum formation initiator</fullName>
    </submittedName>
</protein>
<dbReference type="AlphaFoldDB" id="U5CSG1"/>
<dbReference type="EMBL" id="AXDC01000004">
    <property type="protein sequence ID" value="ERM92888.1"/>
    <property type="molecule type" value="Genomic_DNA"/>
</dbReference>
<name>U5CSG1_CALSX</name>